<evidence type="ECO:0008006" key="4">
    <source>
        <dbReference type="Google" id="ProtNLM"/>
    </source>
</evidence>
<keyword evidence="3" id="KW-1185">Reference proteome</keyword>
<evidence type="ECO:0000256" key="1">
    <source>
        <dbReference type="SAM" id="SignalP"/>
    </source>
</evidence>
<sequence length="143" mass="16251">MNTQTTNLRKRIWLLITALSLSFLLSQCFLTQDRTTVVYGTITDQNGEPVDSILVTIKGVDGFKYERLKEVYSVEDGSYELVVDVPRKYGSANVVVPFGSYDNPKYERNYQGKKTSKNDQLTNNCCKASIGDKTKYDFQLIPK</sequence>
<protein>
    <recommendedName>
        <fullName evidence="4">Carboxypeptidase regulatory-like domain-containing protein</fullName>
    </recommendedName>
</protein>
<accession>A0ABM8UL52</accession>
<reference evidence="2 3" key="1">
    <citation type="submission" date="2021-04" db="EMBL/GenBank/DDBJ databases">
        <authorList>
            <person name="Rodrigo-Torres L."/>
            <person name="Arahal R. D."/>
            <person name="Lucena T."/>
        </authorList>
    </citation>
    <scope>NUCLEOTIDE SEQUENCE [LARGE SCALE GENOMIC DNA]</scope>
    <source>
        <strain evidence="2 3">CECT 9623</strain>
    </source>
</reference>
<organism evidence="2 3">
    <name type="scientific">Dyadobacter linearis</name>
    <dbReference type="NCBI Taxonomy" id="2823330"/>
    <lineage>
        <taxon>Bacteria</taxon>
        <taxon>Pseudomonadati</taxon>
        <taxon>Bacteroidota</taxon>
        <taxon>Cytophagia</taxon>
        <taxon>Cytophagales</taxon>
        <taxon>Spirosomataceae</taxon>
        <taxon>Dyadobacter</taxon>
    </lineage>
</organism>
<feature type="chain" id="PRO_5046530629" description="Carboxypeptidase regulatory-like domain-containing protein" evidence="1">
    <location>
        <begin position="32"/>
        <end position="143"/>
    </location>
</feature>
<gene>
    <name evidence="2" type="ORF">DYBT9623_00943</name>
</gene>
<name>A0ABM8UL52_9BACT</name>
<proteinExistence type="predicted"/>
<comment type="caution">
    <text evidence="2">The sequence shown here is derived from an EMBL/GenBank/DDBJ whole genome shotgun (WGS) entry which is preliminary data.</text>
</comment>
<dbReference type="EMBL" id="CAJRAU010000001">
    <property type="protein sequence ID" value="CAG5068214.1"/>
    <property type="molecule type" value="Genomic_DNA"/>
</dbReference>
<dbReference type="InterPro" id="IPR008969">
    <property type="entry name" value="CarboxyPept-like_regulatory"/>
</dbReference>
<dbReference type="Gene3D" id="2.60.40.1120">
    <property type="entry name" value="Carboxypeptidase-like, regulatory domain"/>
    <property type="match status" value="1"/>
</dbReference>
<keyword evidence="1" id="KW-0732">Signal</keyword>
<evidence type="ECO:0000313" key="2">
    <source>
        <dbReference type="EMBL" id="CAG5068214.1"/>
    </source>
</evidence>
<dbReference type="Proteomes" id="UP000679725">
    <property type="component" value="Unassembled WGS sequence"/>
</dbReference>
<evidence type="ECO:0000313" key="3">
    <source>
        <dbReference type="Proteomes" id="UP000679725"/>
    </source>
</evidence>
<feature type="signal peptide" evidence="1">
    <location>
        <begin position="1"/>
        <end position="31"/>
    </location>
</feature>
<dbReference type="SUPFAM" id="SSF49464">
    <property type="entry name" value="Carboxypeptidase regulatory domain-like"/>
    <property type="match status" value="1"/>
</dbReference>